<accession>A0A3E4UWX9</accession>
<protein>
    <submittedName>
        <fullName evidence="1">Cna B-type domain-containing protein</fullName>
    </submittedName>
</protein>
<gene>
    <name evidence="1" type="ORF">DXC31_15390</name>
</gene>
<proteinExistence type="predicted"/>
<dbReference type="AlphaFoldDB" id="A0A3E4UWX9"/>
<dbReference type="Gene3D" id="2.60.40.1140">
    <property type="entry name" value="Collagen-binding surface protein Cna, B-type domain"/>
    <property type="match status" value="1"/>
</dbReference>
<dbReference type="SUPFAM" id="SSF49478">
    <property type="entry name" value="Cna protein B-type domain"/>
    <property type="match status" value="1"/>
</dbReference>
<reference evidence="1 2" key="1">
    <citation type="submission" date="2018-08" db="EMBL/GenBank/DDBJ databases">
        <title>A genome reference for cultivated species of the human gut microbiota.</title>
        <authorList>
            <person name="Zou Y."/>
            <person name="Xue W."/>
            <person name="Luo G."/>
        </authorList>
    </citation>
    <scope>NUCLEOTIDE SEQUENCE [LARGE SCALE GENOMIC DNA]</scope>
    <source>
        <strain evidence="1 2">TF01-20-2</strain>
    </source>
</reference>
<dbReference type="Proteomes" id="UP000260808">
    <property type="component" value="Unassembled WGS sequence"/>
</dbReference>
<dbReference type="EMBL" id="QSSX01000056">
    <property type="protein sequence ID" value="RGM18142.1"/>
    <property type="molecule type" value="Genomic_DNA"/>
</dbReference>
<organism evidence="1 2">
    <name type="scientific">Mediterraneibacter gnavus</name>
    <name type="common">Ruminococcus gnavus</name>
    <dbReference type="NCBI Taxonomy" id="33038"/>
    <lineage>
        <taxon>Bacteria</taxon>
        <taxon>Bacillati</taxon>
        <taxon>Bacillota</taxon>
        <taxon>Clostridia</taxon>
        <taxon>Lachnospirales</taxon>
        <taxon>Lachnospiraceae</taxon>
        <taxon>Mediterraneibacter</taxon>
    </lineage>
</organism>
<comment type="caution">
    <text evidence="1">The sequence shown here is derived from an EMBL/GenBank/DDBJ whole genome shotgun (WGS) entry which is preliminary data.</text>
</comment>
<name>A0A3E4UWX9_MEDGN</name>
<evidence type="ECO:0000313" key="1">
    <source>
        <dbReference type="EMBL" id="RGM18142.1"/>
    </source>
</evidence>
<sequence length="168" mass="19306">MKTEKTGDYEFKATYTLRTRKQDKTVSVNWVGGDAENRPEIKVQMKRQKWSNTSAYDEGEEITLNMQNNYTHTWENMVEYESGKDKYPYYPIYSIEEIRAVDGYEVTYSVEKNDKDVYPFDETGNIVITCTGEAIPEDVVKVNINKEREAGGTSLEDAVAKAGITQIR</sequence>
<evidence type="ECO:0000313" key="2">
    <source>
        <dbReference type="Proteomes" id="UP000260808"/>
    </source>
</evidence>